<feature type="compositionally biased region" description="Basic and acidic residues" evidence="1">
    <location>
        <begin position="309"/>
        <end position="326"/>
    </location>
</feature>
<evidence type="ECO:0000313" key="2">
    <source>
        <dbReference type="EMBL" id="CAK9081935.1"/>
    </source>
</evidence>
<evidence type="ECO:0000256" key="1">
    <source>
        <dbReference type="SAM" id="MobiDB-lite"/>
    </source>
</evidence>
<accession>A0ABP0Q4K0</accession>
<gene>
    <name evidence="2" type="ORF">CCMP2556_LOCUS40053</name>
</gene>
<proteinExistence type="predicted"/>
<protein>
    <submittedName>
        <fullName evidence="2">Uncharacterized protein</fullName>
    </submittedName>
</protein>
<sequence>MVLQGFSKDVLAGEPDTLRVQGSGNAYPVPLMIAVLHPILGVIRLHLKKTTMALGLRSDAYLTACANFDKYMKECAVKAAAAQDTKAKPMKKVKPMKVLKAMKAMKAMKKAKEKSLASAKKVSNGFGILSDFKHVLKNVCKGVTHSGLQVYPDDPAKLPDEIKKHAYQEGTPAKCPLDIMTLQRLCNDLPARRTHTAVSGGNKGRTSTRDESFKTWFADMLMRGMANGHGKQYNALPGFMMLDHKQTKTGKAPQLALEDCDEETQEEQQPKVIPAQAKAIDAMAAMIGDQLAQNKNNKKQKKAEDCDDEPKAKKQKNSTEEKKPETETTLSFPGIKKRDPMRSGVAVIYTCPNSSSWRVKKEGEKKDKSFSWKGKPAKEVWPRVVDYVRKLK</sequence>
<reference evidence="2 3" key="1">
    <citation type="submission" date="2024-02" db="EMBL/GenBank/DDBJ databases">
        <authorList>
            <person name="Chen Y."/>
            <person name="Shah S."/>
            <person name="Dougan E. K."/>
            <person name="Thang M."/>
            <person name="Chan C."/>
        </authorList>
    </citation>
    <scope>NUCLEOTIDE SEQUENCE [LARGE SCALE GENOMIC DNA]</scope>
</reference>
<name>A0ABP0Q4K0_9DINO</name>
<organism evidence="2 3">
    <name type="scientific">Durusdinium trenchii</name>
    <dbReference type="NCBI Taxonomy" id="1381693"/>
    <lineage>
        <taxon>Eukaryota</taxon>
        <taxon>Sar</taxon>
        <taxon>Alveolata</taxon>
        <taxon>Dinophyceae</taxon>
        <taxon>Suessiales</taxon>
        <taxon>Symbiodiniaceae</taxon>
        <taxon>Durusdinium</taxon>
    </lineage>
</organism>
<evidence type="ECO:0000313" key="3">
    <source>
        <dbReference type="Proteomes" id="UP001642484"/>
    </source>
</evidence>
<feature type="region of interest" description="Disordered" evidence="1">
    <location>
        <begin position="292"/>
        <end position="338"/>
    </location>
</feature>
<feature type="region of interest" description="Disordered" evidence="1">
    <location>
        <begin position="250"/>
        <end position="271"/>
    </location>
</feature>
<dbReference type="EMBL" id="CAXAMN010023896">
    <property type="protein sequence ID" value="CAK9081935.1"/>
    <property type="molecule type" value="Genomic_DNA"/>
</dbReference>
<comment type="caution">
    <text evidence="2">The sequence shown here is derived from an EMBL/GenBank/DDBJ whole genome shotgun (WGS) entry which is preliminary data.</text>
</comment>
<dbReference type="Proteomes" id="UP001642484">
    <property type="component" value="Unassembled WGS sequence"/>
</dbReference>
<keyword evidence="3" id="KW-1185">Reference proteome</keyword>